<dbReference type="PRINTS" id="PR00973">
    <property type="entry name" value="RIBOSOMALS17"/>
</dbReference>
<reference evidence="8" key="1">
    <citation type="submission" date="2017-09" db="EMBL/GenBank/DDBJ databases">
        <title>Depth-based differentiation of microbial function through sediment-hosted aquifers and enrichment of novel symbionts in the deep terrestrial subsurface.</title>
        <authorList>
            <person name="Probst A.J."/>
            <person name="Ladd B."/>
            <person name="Jarett J.K."/>
            <person name="Geller-Mcgrath D.E."/>
            <person name="Sieber C.M.K."/>
            <person name="Emerson J.B."/>
            <person name="Anantharaman K."/>
            <person name="Thomas B.C."/>
            <person name="Malmstrom R."/>
            <person name="Stieglmeier M."/>
            <person name="Klingl A."/>
            <person name="Woyke T."/>
            <person name="Ryan C.M."/>
            <person name="Banfield J.F."/>
        </authorList>
    </citation>
    <scope>NUCLEOTIDE SEQUENCE [LARGE SCALE GENOMIC DNA]</scope>
</reference>
<protein>
    <recommendedName>
        <fullName evidence="6">Small ribosomal subunit protein uS17</fullName>
    </recommendedName>
</protein>
<dbReference type="Gene3D" id="2.40.50.140">
    <property type="entry name" value="Nucleic acid-binding proteins"/>
    <property type="match status" value="1"/>
</dbReference>
<dbReference type="CDD" id="cd00364">
    <property type="entry name" value="Ribosomal_uS17"/>
    <property type="match status" value="1"/>
</dbReference>
<evidence type="ECO:0000256" key="1">
    <source>
        <dbReference type="ARBA" id="ARBA00010254"/>
    </source>
</evidence>
<dbReference type="InterPro" id="IPR012340">
    <property type="entry name" value="NA-bd_OB-fold"/>
</dbReference>
<comment type="subunit">
    <text evidence="6">Part of the 30S ribosomal subunit.</text>
</comment>
<evidence type="ECO:0000256" key="2">
    <source>
        <dbReference type="ARBA" id="ARBA00022730"/>
    </source>
</evidence>
<dbReference type="GO" id="GO:0006412">
    <property type="term" value="P:translation"/>
    <property type="evidence" value="ECO:0007669"/>
    <property type="project" value="UniProtKB-UniRule"/>
</dbReference>
<evidence type="ECO:0000313" key="8">
    <source>
        <dbReference type="Proteomes" id="UP000229916"/>
    </source>
</evidence>
<dbReference type="GO" id="GO:0022627">
    <property type="term" value="C:cytosolic small ribosomal subunit"/>
    <property type="evidence" value="ECO:0007669"/>
    <property type="project" value="TreeGrafter"/>
</dbReference>
<organism evidence="7 8">
    <name type="scientific">candidate division WWE3 bacterium CG06_land_8_20_14_3_00_42_16</name>
    <dbReference type="NCBI Taxonomy" id="1975083"/>
    <lineage>
        <taxon>Bacteria</taxon>
        <taxon>Katanobacteria</taxon>
    </lineage>
</organism>
<proteinExistence type="inferred from homology"/>
<dbReference type="GO" id="GO:0019843">
    <property type="term" value="F:rRNA binding"/>
    <property type="evidence" value="ECO:0007669"/>
    <property type="project" value="UniProtKB-UniRule"/>
</dbReference>
<comment type="caution">
    <text evidence="7">The sequence shown here is derived from an EMBL/GenBank/DDBJ whole genome shotgun (WGS) entry which is preliminary data.</text>
</comment>
<dbReference type="PANTHER" id="PTHR10744">
    <property type="entry name" value="40S RIBOSOMAL PROTEIN S11 FAMILY MEMBER"/>
    <property type="match status" value="1"/>
</dbReference>
<name>A0A2M7AMT4_UNCKA</name>
<dbReference type="SUPFAM" id="SSF50249">
    <property type="entry name" value="Nucleic acid-binding proteins"/>
    <property type="match status" value="1"/>
</dbReference>
<comment type="similarity">
    <text evidence="1 6">Belongs to the universal ribosomal protein uS17 family.</text>
</comment>
<evidence type="ECO:0000256" key="4">
    <source>
        <dbReference type="ARBA" id="ARBA00022980"/>
    </source>
</evidence>
<evidence type="ECO:0000313" key="7">
    <source>
        <dbReference type="EMBL" id="PIU68647.1"/>
    </source>
</evidence>
<dbReference type="InterPro" id="IPR000266">
    <property type="entry name" value="Ribosomal_uS17"/>
</dbReference>
<dbReference type="Proteomes" id="UP000229916">
    <property type="component" value="Unassembled WGS sequence"/>
</dbReference>
<dbReference type="GO" id="GO:0003735">
    <property type="term" value="F:structural constituent of ribosome"/>
    <property type="evidence" value="ECO:0007669"/>
    <property type="project" value="InterPro"/>
</dbReference>
<dbReference type="PANTHER" id="PTHR10744:SF1">
    <property type="entry name" value="SMALL RIBOSOMAL SUBUNIT PROTEIN US17M"/>
    <property type="match status" value="1"/>
</dbReference>
<evidence type="ECO:0000256" key="5">
    <source>
        <dbReference type="ARBA" id="ARBA00023274"/>
    </source>
</evidence>
<dbReference type="Pfam" id="PF00366">
    <property type="entry name" value="Ribosomal_S17"/>
    <property type="match status" value="1"/>
</dbReference>
<dbReference type="AlphaFoldDB" id="A0A2M7AMT4"/>
<evidence type="ECO:0000256" key="6">
    <source>
        <dbReference type="HAMAP-Rule" id="MF_01345"/>
    </source>
</evidence>
<gene>
    <name evidence="6" type="primary">rpsQ</name>
    <name evidence="7" type="ORF">COS81_03145</name>
</gene>
<keyword evidence="2 6" id="KW-0699">rRNA-binding</keyword>
<accession>A0A2M7AMT4</accession>
<keyword evidence="3 6" id="KW-0694">RNA-binding</keyword>
<keyword evidence="4 6" id="KW-0689">Ribosomal protein</keyword>
<sequence>MMAKSKREIQGKVTSDRMQKTAIVEVTKFTVHPLYRKRMIKRKRYAVDNQLQAKIGQKVVIQESRPMSKTKKWRIIKILA</sequence>
<evidence type="ECO:0000256" key="3">
    <source>
        <dbReference type="ARBA" id="ARBA00022884"/>
    </source>
</evidence>
<dbReference type="HAMAP" id="MF_01345_B">
    <property type="entry name" value="Ribosomal_uS17_B"/>
    <property type="match status" value="1"/>
</dbReference>
<comment type="function">
    <text evidence="6">One of the primary rRNA binding proteins, it binds specifically to the 5'-end of 16S ribosomal RNA.</text>
</comment>
<dbReference type="InterPro" id="IPR019984">
    <property type="entry name" value="Ribosomal_uS17_bact/chlr"/>
</dbReference>
<keyword evidence="5 6" id="KW-0687">Ribonucleoprotein</keyword>
<dbReference type="EMBL" id="PEWD01000064">
    <property type="protein sequence ID" value="PIU68647.1"/>
    <property type="molecule type" value="Genomic_DNA"/>
</dbReference>
<dbReference type="NCBIfam" id="NF004123">
    <property type="entry name" value="PRK05610.1"/>
    <property type="match status" value="1"/>
</dbReference>